<proteinExistence type="predicted"/>
<organism evidence="2 3">
    <name type="scientific">Littorina saxatilis</name>
    <dbReference type="NCBI Taxonomy" id="31220"/>
    <lineage>
        <taxon>Eukaryota</taxon>
        <taxon>Metazoa</taxon>
        <taxon>Spiralia</taxon>
        <taxon>Lophotrochozoa</taxon>
        <taxon>Mollusca</taxon>
        <taxon>Gastropoda</taxon>
        <taxon>Caenogastropoda</taxon>
        <taxon>Littorinimorpha</taxon>
        <taxon>Littorinoidea</taxon>
        <taxon>Littorinidae</taxon>
        <taxon>Littorina</taxon>
    </lineage>
</organism>
<sequence>MADKSSKSKGNLVSLLSSPGKEKDKDKSKSKSKTRASVTSSQATSLVLVTDPVTKKSERVSIDSTSPSPVFLTQERATSPLSRSQAPRPSESVSREDILAMFATLKHDLVALHSAERPVAPLPPGVGGVASLSRLRPSATITSADLGPDFSGSVADPPAFSGGFASIAPPGSSASALGGVCGSPHLFGGSHLPAFPGYALASPSGSQTAPPRQYTVHHVAGALGSGEARQLAPLGSVSAVPASGGQAAASCLSSSGLQDSVGGHRPVALGSAAAVPVSSSQGVGSSGFPSGLPVGPTRGLSSSTSGCAVAGTSGGGQRASGSGGSVPAIPSLVTHRHPALTSGSAAAVPVVGGAVGGQFAALPSTVQPTLATSSSVDGWVSGLPDPPFDGDQEGFAEEQEGDEDRSESVTPLRIPNKLGPTLELAAEITSRYFPEGVSADSTVVAPPPSALADFAGAGDTRAKFRFMESPSVPFVMAQVLADANTPYPLLAAHGEAPPSAQPWLTSAQAGGGLPANSRRSRLPSRPHSLLSSFSLPTAPLPVTPELARLRQDGYSRDRTSVCTEQSLLGLEESGRSSLELTSLAETLIRSLTRAIASSIEPFRFRDDAIEADAAMLLAALAKVTDSQMTLAARLYSQVVFWRREAFLNGSRLTDKATIDSLRVSPFSEGALLGSRSLDALRQQTEETRDQHVVQLTELALKQHSNKPRSSASAPDSSSGQQSSRAGRGGSRSRPYQRKPSFGKRGSGRKPNPQ</sequence>
<evidence type="ECO:0000256" key="1">
    <source>
        <dbReference type="SAM" id="MobiDB-lite"/>
    </source>
</evidence>
<dbReference type="Proteomes" id="UP001374579">
    <property type="component" value="Unassembled WGS sequence"/>
</dbReference>
<reference evidence="2 3" key="1">
    <citation type="submission" date="2024-02" db="EMBL/GenBank/DDBJ databases">
        <title>Chromosome-scale genome assembly of the rough periwinkle Littorina saxatilis.</title>
        <authorList>
            <person name="De Jode A."/>
            <person name="Faria R."/>
            <person name="Formenti G."/>
            <person name="Sims Y."/>
            <person name="Smith T.P."/>
            <person name="Tracey A."/>
            <person name="Wood J.M.D."/>
            <person name="Zagrodzka Z.B."/>
            <person name="Johannesson K."/>
            <person name="Butlin R.K."/>
            <person name="Leder E.H."/>
        </authorList>
    </citation>
    <scope>NUCLEOTIDE SEQUENCE [LARGE SCALE GENOMIC DNA]</scope>
    <source>
        <strain evidence="2">Snail1</strain>
        <tissue evidence="2">Muscle</tissue>
    </source>
</reference>
<name>A0AAN9GNK9_9CAEN</name>
<feature type="region of interest" description="Disordered" evidence="1">
    <location>
        <begin position="1"/>
        <end position="93"/>
    </location>
</feature>
<comment type="caution">
    <text evidence="2">The sequence shown here is derived from an EMBL/GenBank/DDBJ whole genome shotgun (WGS) entry which is preliminary data.</text>
</comment>
<feature type="compositionally biased region" description="Basic and acidic residues" evidence="1">
    <location>
        <begin position="20"/>
        <end position="29"/>
    </location>
</feature>
<feature type="compositionally biased region" description="Low complexity" evidence="1">
    <location>
        <begin position="707"/>
        <end position="725"/>
    </location>
</feature>
<evidence type="ECO:0000313" key="2">
    <source>
        <dbReference type="EMBL" id="KAK7115158.1"/>
    </source>
</evidence>
<dbReference type="AlphaFoldDB" id="A0AAN9GNK9"/>
<gene>
    <name evidence="2" type="ORF">V1264_001086</name>
</gene>
<evidence type="ECO:0000313" key="3">
    <source>
        <dbReference type="Proteomes" id="UP001374579"/>
    </source>
</evidence>
<keyword evidence="3" id="KW-1185">Reference proteome</keyword>
<feature type="region of interest" description="Disordered" evidence="1">
    <location>
        <begin position="373"/>
        <end position="412"/>
    </location>
</feature>
<feature type="region of interest" description="Disordered" evidence="1">
    <location>
        <begin position="496"/>
        <end position="526"/>
    </location>
</feature>
<protein>
    <submittedName>
        <fullName evidence="2">Uncharacterized protein</fullName>
    </submittedName>
</protein>
<feature type="compositionally biased region" description="Polar residues" evidence="1">
    <location>
        <begin position="75"/>
        <end position="87"/>
    </location>
</feature>
<feature type="compositionally biased region" description="Gly residues" evidence="1">
    <location>
        <begin position="312"/>
        <end position="324"/>
    </location>
</feature>
<dbReference type="EMBL" id="JBAMIC010000001">
    <property type="protein sequence ID" value="KAK7115158.1"/>
    <property type="molecule type" value="Genomic_DNA"/>
</dbReference>
<feature type="region of interest" description="Disordered" evidence="1">
    <location>
        <begin position="701"/>
        <end position="753"/>
    </location>
</feature>
<feature type="compositionally biased region" description="Acidic residues" evidence="1">
    <location>
        <begin position="388"/>
        <end position="405"/>
    </location>
</feature>
<accession>A0AAN9GNK9</accession>
<feature type="region of interest" description="Disordered" evidence="1">
    <location>
        <begin position="296"/>
        <end position="329"/>
    </location>
</feature>